<evidence type="ECO:0000259" key="1">
    <source>
        <dbReference type="Pfam" id="PF18765"/>
    </source>
</evidence>
<sequence>MKASILIKEALQFCQEKASWRVSGISDLRRGDKWTHSTFRYGLARQISNHLLNNYREIKAVYIFGSTLEDRAGSTSDVDLILVVQKKNELLLHYIRKLKAEVLRAYKKLAGNGTAGLTDLLDVNIVDDEELKQKKGCASLIDSIYTPAIKI</sequence>
<dbReference type="CDD" id="cd05403">
    <property type="entry name" value="NT_KNTase_like"/>
    <property type="match status" value="1"/>
</dbReference>
<feature type="domain" description="Polymerase beta nucleotidyltransferase" evidence="1">
    <location>
        <begin position="50"/>
        <end position="105"/>
    </location>
</feature>
<dbReference type="Proteomes" id="UP000182278">
    <property type="component" value="Unassembled WGS sequence"/>
</dbReference>
<gene>
    <name evidence="2" type="ORF">AUJ66_04795</name>
</gene>
<dbReference type="InterPro" id="IPR043519">
    <property type="entry name" value="NT_sf"/>
</dbReference>
<dbReference type="InterPro" id="IPR041633">
    <property type="entry name" value="Polbeta"/>
</dbReference>
<dbReference type="SUPFAM" id="SSF81301">
    <property type="entry name" value="Nucleotidyltransferase"/>
    <property type="match status" value="1"/>
</dbReference>
<evidence type="ECO:0000313" key="3">
    <source>
        <dbReference type="Proteomes" id="UP000182278"/>
    </source>
</evidence>
<evidence type="ECO:0000313" key="2">
    <source>
        <dbReference type="EMBL" id="OIN96967.1"/>
    </source>
</evidence>
<reference evidence="2 3" key="1">
    <citation type="journal article" date="2016" name="Environ. Microbiol.">
        <title>Genomic resolution of a cold subsurface aquifer community provides metabolic insights for novel microbes adapted to high CO concentrations.</title>
        <authorList>
            <person name="Probst A.J."/>
            <person name="Castelle C.J."/>
            <person name="Singh A."/>
            <person name="Brown C.T."/>
            <person name="Anantharaman K."/>
            <person name="Sharon I."/>
            <person name="Hug L.A."/>
            <person name="Burstein D."/>
            <person name="Emerson J.B."/>
            <person name="Thomas B.C."/>
            <person name="Banfield J.F."/>
        </authorList>
    </citation>
    <scope>NUCLEOTIDE SEQUENCE [LARGE SCALE GENOMIC DNA]</scope>
    <source>
        <strain evidence="2">CG1_02_38_46</strain>
    </source>
</reference>
<protein>
    <recommendedName>
        <fullName evidence="1">Polymerase beta nucleotidyltransferase domain-containing protein</fullName>
    </recommendedName>
</protein>
<dbReference type="AlphaFoldDB" id="A0A1J4SC46"/>
<dbReference type="Pfam" id="PF18765">
    <property type="entry name" value="Polbeta"/>
    <property type="match status" value="1"/>
</dbReference>
<name>A0A1J4SC46_9BACT</name>
<comment type="caution">
    <text evidence="2">The sequence shown here is derived from an EMBL/GenBank/DDBJ whole genome shotgun (WGS) entry which is preliminary data.</text>
</comment>
<accession>A0A1J4SC46</accession>
<organism evidence="2 3">
    <name type="scientific">Candidatus Desantisbacteria bacterium CG1_02_38_46</name>
    <dbReference type="NCBI Taxonomy" id="1817893"/>
    <lineage>
        <taxon>Bacteria</taxon>
        <taxon>Candidatus Desantisiibacteriota</taxon>
    </lineage>
</organism>
<proteinExistence type="predicted"/>
<dbReference type="Gene3D" id="3.30.460.10">
    <property type="entry name" value="Beta Polymerase, domain 2"/>
    <property type="match status" value="1"/>
</dbReference>
<dbReference type="EMBL" id="MNUO01000070">
    <property type="protein sequence ID" value="OIN96967.1"/>
    <property type="molecule type" value="Genomic_DNA"/>
</dbReference>
<dbReference type="STRING" id="1817893.AUJ66_04795"/>